<dbReference type="EMBL" id="JAGUCO010000001">
    <property type="protein sequence ID" value="MBS2096942.1"/>
    <property type="molecule type" value="Genomic_DNA"/>
</dbReference>
<dbReference type="InterPro" id="IPR011110">
    <property type="entry name" value="Reg_prop"/>
</dbReference>
<keyword evidence="1" id="KW-0732">Signal</keyword>
<dbReference type="InterPro" id="IPR015943">
    <property type="entry name" value="WD40/YVTN_repeat-like_dom_sf"/>
</dbReference>
<organism evidence="3 4">
    <name type="scientific">Carboxylicivirga linearis</name>
    <dbReference type="NCBI Taxonomy" id="1628157"/>
    <lineage>
        <taxon>Bacteria</taxon>
        <taxon>Pseudomonadati</taxon>
        <taxon>Bacteroidota</taxon>
        <taxon>Bacteroidia</taxon>
        <taxon>Marinilabiliales</taxon>
        <taxon>Marinilabiliaceae</taxon>
        <taxon>Carboxylicivirga</taxon>
    </lineage>
</organism>
<reference evidence="3 4" key="1">
    <citation type="journal article" date="2015" name="Int. J. Syst. Evol. Microbiol.">
        <title>Carboxylicivirga linearis sp. nov., isolated from a sea cucumber culture pond.</title>
        <authorList>
            <person name="Wang F.Q."/>
            <person name="Zhou Y.X."/>
            <person name="Lin X.Z."/>
            <person name="Chen G.J."/>
            <person name="Du Z.J."/>
        </authorList>
    </citation>
    <scope>NUCLEOTIDE SEQUENCE [LARGE SCALE GENOMIC DNA]</scope>
    <source>
        <strain evidence="3 4">FB218</strain>
    </source>
</reference>
<dbReference type="RefSeq" id="WP_212212578.1">
    <property type="nucleotide sequence ID" value="NZ_JAGUCO010000001.1"/>
</dbReference>
<keyword evidence="4" id="KW-1185">Reference proteome</keyword>
<feature type="signal peptide" evidence="1">
    <location>
        <begin position="1"/>
        <end position="20"/>
    </location>
</feature>
<comment type="caution">
    <text evidence="3">The sequence shown here is derived from an EMBL/GenBank/DDBJ whole genome shotgun (WGS) entry which is preliminary data.</text>
</comment>
<accession>A0ABS5JQA5</accession>
<dbReference type="Gene3D" id="2.130.10.10">
    <property type="entry name" value="YVTN repeat-like/Quinoprotein amine dehydrogenase"/>
    <property type="match status" value="2"/>
</dbReference>
<dbReference type="InterPro" id="IPR026444">
    <property type="entry name" value="Secre_tail"/>
</dbReference>
<evidence type="ECO:0000256" key="1">
    <source>
        <dbReference type="SAM" id="SignalP"/>
    </source>
</evidence>
<evidence type="ECO:0000313" key="3">
    <source>
        <dbReference type="EMBL" id="MBS2096942.1"/>
    </source>
</evidence>
<protein>
    <submittedName>
        <fullName evidence="3">T9SS type A sorting domain-containing protein</fullName>
    </submittedName>
</protein>
<evidence type="ECO:0000259" key="2">
    <source>
        <dbReference type="Pfam" id="PF21544"/>
    </source>
</evidence>
<proteinExistence type="predicted"/>
<dbReference type="NCBIfam" id="TIGR04183">
    <property type="entry name" value="Por_Secre_tail"/>
    <property type="match status" value="1"/>
</dbReference>
<dbReference type="InterPro" id="IPR048954">
    <property type="entry name" value="PorZ_N"/>
</dbReference>
<dbReference type="Proteomes" id="UP000708576">
    <property type="component" value="Unassembled WGS sequence"/>
</dbReference>
<evidence type="ECO:0000313" key="4">
    <source>
        <dbReference type="Proteomes" id="UP000708576"/>
    </source>
</evidence>
<feature type="chain" id="PRO_5046267921" evidence="1">
    <location>
        <begin position="21"/>
        <end position="792"/>
    </location>
</feature>
<dbReference type="Pfam" id="PF21544">
    <property type="entry name" value="PorZ_N_b_propeller"/>
    <property type="match status" value="1"/>
</dbReference>
<gene>
    <name evidence="3" type="ORF">KEM10_01550</name>
</gene>
<dbReference type="Pfam" id="PF07494">
    <property type="entry name" value="Reg_prop"/>
    <property type="match status" value="1"/>
</dbReference>
<feature type="domain" description="PorZ N-terminal beta-propeller" evidence="2">
    <location>
        <begin position="64"/>
        <end position="194"/>
    </location>
</feature>
<sequence>MKNIIVIGLLLLGLTSSVEAQWNNNWRDHFSCRGSAHVAESENYIIAANETGLIVYDYINGLTSKQNIVTGLSDVDISAFASIGDDRFIIGYENGNIDIFSMNGVINIPDLKNKQLQGSKQINHFEKAGDKVYCSTDFGILVIDILKLEIADTYYLGIESSNLLISECAVLGNDIYAATERGLLMADLNDPLIAYYQSWTDVGNSSDEYVAVTILDDDIVAVSKNNSSQYQVFKGKEDNWQIVKSSTRFKNIESGNDYFIIAETNTISKYDSDITLIETINSYSNPEIEDTTIRLNHCFFSDQRQSYLIADNVKGLVIKEGDNEQFILPNGPYSNSAFEILFSPHGLYSVAGALNSEYNNTNTMAEYSFFRNENWTHYKNQVVDNNYLWRDLIRICQASNDDDIVYMSSWGGGIFVIKEGEVINHYNHSNSNLQNIFPNGNQNYVRIGGIATDSQGNLWMSNSEVSEGIVVREGQDTSKWHSFTYETLNNLHSTDKFLISKDDYLWVIIPRTDRKGLFVLNTNGTLLDESDDQYRGALSSSVESDSRNVGQLKIWDESPKEITKQIYCIAEDKNGYIWLGTDKGVVVYYRPWAIFSENYPIASRIKVPRNDGTNQADYLLENENVTCIEVDGANRKWIGTQNSGLFLVSDDGITTYEIFNTDNSPLPSDYVRDVAIDPQSGEVFIATNKGIVSYKGKATEGEGTLNSVYAFPNPVREDFSGEITITGLVKDSNIKITTVSGKLVYETRSLGGRAYWNGRNFNGEKVKSGVYIAYISAEDGTEVQTTKIMIVR</sequence>
<dbReference type="SUPFAM" id="SSF63829">
    <property type="entry name" value="Calcium-dependent phosphotriesterase"/>
    <property type="match status" value="2"/>
</dbReference>
<name>A0ABS5JQA5_9BACT</name>